<accession>A0A7T8GLT7</accession>
<organism evidence="1 2">
    <name type="scientific">Caligus rogercresseyi</name>
    <name type="common">Sea louse</name>
    <dbReference type="NCBI Taxonomy" id="217165"/>
    <lineage>
        <taxon>Eukaryota</taxon>
        <taxon>Metazoa</taxon>
        <taxon>Ecdysozoa</taxon>
        <taxon>Arthropoda</taxon>
        <taxon>Crustacea</taxon>
        <taxon>Multicrustacea</taxon>
        <taxon>Hexanauplia</taxon>
        <taxon>Copepoda</taxon>
        <taxon>Siphonostomatoida</taxon>
        <taxon>Caligidae</taxon>
        <taxon>Caligus</taxon>
    </lineage>
</organism>
<name>A0A7T8GLT7_CALRO</name>
<feature type="non-terminal residue" evidence="1">
    <location>
        <position position="53"/>
    </location>
</feature>
<evidence type="ECO:0008006" key="3">
    <source>
        <dbReference type="Google" id="ProtNLM"/>
    </source>
</evidence>
<evidence type="ECO:0000313" key="1">
    <source>
        <dbReference type="EMBL" id="QQP32301.1"/>
    </source>
</evidence>
<dbReference type="Proteomes" id="UP000595437">
    <property type="component" value="Chromosome 20"/>
</dbReference>
<proteinExistence type="predicted"/>
<dbReference type="AlphaFoldDB" id="A0A7T8GLT7"/>
<feature type="non-terminal residue" evidence="1">
    <location>
        <position position="1"/>
    </location>
</feature>
<evidence type="ECO:0000313" key="2">
    <source>
        <dbReference type="Proteomes" id="UP000595437"/>
    </source>
</evidence>
<keyword evidence="2" id="KW-1185">Reference proteome</keyword>
<dbReference type="OrthoDB" id="2194416at2759"/>
<reference evidence="2" key="1">
    <citation type="submission" date="2021-01" db="EMBL/GenBank/DDBJ databases">
        <title>Caligus Genome Assembly.</title>
        <authorList>
            <person name="Gallardo-Escarate C."/>
        </authorList>
    </citation>
    <scope>NUCLEOTIDE SEQUENCE [LARGE SCALE GENOMIC DNA]</scope>
</reference>
<gene>
    <name evidence="1" type="ORF">FKW44_024558</name>
</gene>
<dbReference type="EMBL" id="CP045909">
    <property type="protein sequence ID" value="QQP32301.1"/>
    <property type="molecule type" value="Genomic_DNA"/>
</dbReference>
<protein>
    <recommendedName>
        <fullName evidence="3">Reverse transcriptase</fullName>
    </recommendedName>
</protein>
<sequence length="53" mass="6120">GRYMHDAVRSIMDSIDQTTKEYRAVMAIDFHKAFDSISHSYIIKMCGQYGFSP</sequence>